<evidence type="ECO:0000313" key="10">
    <source>
        <dbReference type="EMBL" id="CAL1546702.1"/>
    </source>
</evidence>
<dbReference type="Pfam" id="PF00112">
    <property type="entry name" value="Peptidase_C1"/>
    <property type="match status" value="1"/>
</dbReference>
<feature type="signal peptide" evidence="7">
    <location>
        <begin position="1"/>
        <end position="20"/>
    </location>
</feature>
<dbReference type="InterPro" id="IPR039417">
    <property type="entry name" value="Peptidase_C1A_papain-like"/>
</dbReference>
<dbReference type="PRINTS" id="PR00705">
    <property type="entry name" value="PAPAIN"/>
</dbReference>
<dbReference type="EMBL" id="CAXITT010000846">
    <property type="protein sequence ID" value="CAL1546702.1"/>
    <property type="molecule type" value="Genomic_DNA"/>
</dbReference>
<evidence type="ECO:0000313" key="11">
    <source>
        <dbReference type="Proteomes" id="UP001497497"/>
    </source>
</evidence>
<feature type="domain" description="Cathepsin propeptide inhibitor" evidence="9">
    <location>
        <begin position="24"/>
        <end position="83"/>
    </location>
</feature>
<evidence type="ECO:0000256" key="2">
    <source>
        <dbReference type="ARBA" id="ARBA00022670"/>
    </source>
</evidence>
<dbReference type="InterPro" id="IPR000169">
    <property type="entry name" value="Pept_cys_AS"/>
</dbReference>
<keyword evidence="5" id="KW-0865">Zymogen</keyword>
<organism evidence="10 11">
    <name type="scientific">Lymnaea stagnalis</name>
    <name type="common">Great pond snail</name>
    <name type="synonym">Helix stagnalis</name>
    <dbReference type="NCBI Taxonomy" id="6523"/>
    <lineage>
        <taxon>Eukaryota</taxon>
        <taxon>Metazoa</taxon>
        <taxon>Spiralia</taxon>
        <taxon>Lophotrochozoa</taxon>
        <taxon>Mollusca</taxon>
        <taxon>Gastropoda</taxon>
        <taxon>Heterobranchia</taxon>
        <taxon>Euthyneura</taxon>
        <taxon>Panpulmonata</taxon>
        <taxon>Hygrophila</taxon>
        <taxon>Lymnaeoidea</taxon>
        <taxon>Lymnaeidae</taxon>
        <taxon>Lymnaea</taxon>
    </lineage>
</organism>
<dbReference type="InterPro" id="IPR025660">
    <property type="entry name" value="Pept_his_AS"/>
</dbReference>
<evidence type="ECO:0000256" key="7">
    <source>
        <dbReference type="SAM" id="SignalP"/>
    </source>
</evidence>
<evidence type="ECO:0000256" key="3">
    <source>
        <dbReference type="ARBA" id="ARBA00022801"/>
    </source>
</evidence>
<dbReference type="InterPro" id="IPR013128">
    <property type="entry name" value="Peptidase_C1A"/>
</dbReference>
<feature type="chain" id="PRO_5043528054" evidence="7">
    <location>
        <begin position="21"/>
        <end position="384"/>
    </location>
</feature>
<protein>
    <submittedName>
        <fullName evidence="10">Uncharacterized protein</fullName>
    </submittedName>
</protein>
<dbReference type="InterPro" id="IPR000668">
    <property type="entry name" value="Peptidase_C1A_C"/>
</dbReference>
<dbReference type="SUPFAM" id="SSF54001">
    <property type="entry name" value="Cysteine proteinases"/>
    <property type="match status" value="1"/>
</dbReference>
<dbReference type="Gene3D" id="1.10.287.2250">
    <property type="match status" value="1"/>
</dbReference>
<reference evidence="10 11" key="1">
    <citation type="submission" date="2024-04" db="EMBL/GenBank/DDBJ databases">
        <authorList>
            <consortium name="Genoscope - CEA"/>
            <person name="William W."/>
        </authorList>
    </citation>
    <scope>NUCLEOTIDE SEQUENCE [LARGE SCALE GENOMIC DNA]</scope>
</reference>
<name>A0AAV2IM31_LYMST</name>
<dbReference type="SMART" id="SM00645">
    <property type="entry name" value="Pept_C1"/>
    <property type="match status" value="1"/>
</dbReference>
<dbReference type="AlphaFoldDB" id="A0AAV2IM31"/>
<accession>A0AAV2IM31</accession>
<feature type="domain" description="Peptidase C1A papain C-terminal" evidence="8">
    <location>
        <begin position="112"/>
        <end position="325"/>
    </location>
</feature>
<keyword evidence="6" id="KW-1015">Disulfide bond</keyword>
<sequence>MFQVTVLALVVAMSWPSACADDDWAAYKTKYNKAYTGDEDNRRRAIWQDTMTQVREHNALYAQGKTSFFMAENALSDVSLDEISDAQDNYVELEDNVETPVSEKLVSQAKNIPESVDWREENIVTEVKNQGPFGSCWAFAVVAAVESLHLKSTGEKVLLSESNLVDCATSEGCNATSRLKAFQYIIDNKGIATQASYPYIPQKGPCNFSSSMVGAQIKSYVQLPSGDETALKEAVATIGPVTVGFDANHSSYKSYGGDVYDEPDCSRSRLTHAVLVVGYGSQNGKDYWILKNSYGSWGLNDTGYMLMARNKENMCGIATRAIYPTLCGGIEEQEGLTPGALNLGCPETQIGAVGSVRGCGEIEKIGLVYICIIMFNLWCEGNMI</sequence>
<dbReference type="InterPro" id="IPR013201">
    <property type="entry name" value="Prot_inhib_I29"/>
</dbReference>
<dbReference type="GO" id="GO:0008234">
    <property type="term" value="F:cysteine-type peptidase activity"/>
    <property type="evidence" value="ECO:0007669"/>
    <property type="project" value="UniProtKB-KW"/>
</dbReference>
<gene>
    <name evidence="10" type="ORF">GSLYS_00020079001</name>
</gene>
<comment type="caution">
    <text evidence="10">The sequence shown here is derived from an EMBL/GenBank/DDBJ whole genome shotgun (WGS) entry which is preliminary data.</text>
</comment>
<keyword evidence="4" id="KW-0788">Thiol protease</keyword>
<keyword evidence="7" id="KW-0732">Signal</keyword>
<dbReference type="GO" id="GO:0006508">
    <property type="term" value="P:proteolysis"/>
    <property type="evidence" value="ECO:0007669"/>
    <property type="project" value="UniProtKB-KW"/>
</dbReference>
<evidence type="ECO:0000256" key="5">
    <source>
        <dbReference type="ARBA" id="ARBA00023145"/>
    </source>
</evidence>
<dbReference type="SMART" id="SM00848">
    <property type="entry name" value="Inhibitor_I29"/>
    <property type="match status" value="1"/>
</dbReference>
<dbReference type="PROSITE" id="PS00639">
    <property type="entry name" value="THIOL_PROTEASE_HIS"/>
    <property type="match status" value="1"/>
</dbReference>
<dbReference type="Gene3D" id="3.90.70.10">
    <property type="entry name" value="Cysteine proteinases"/>
    <property type="match status" value="1"/>
</dbReference>
<keyword evidence="11" id="KW-1185">Reference proteome</keyword>
<evidence type="ECO:0000256" key="6">
    <source>
        <dbReference type="ARBA" id="ARBA00023157"/>
    </source>
</evidence>
<keyword evidence="3" id="KW-0378">Hydrolase</keyword>
<proteinExistence type="inferred from homology"/>
<dbReference type="PANTHER" id="PTHR12411">
    <property type="entry name" value="CYSTEINE PROTEASE FAMILY C1-RELATED"/>
    <property type="match status" value="1"/>
</dbReference>
<evidence type="ECO:0000259" key="8">
    <source>
        <dbReference type="SMART" id="SM00645"/>
    </source>
</evidence>
<dbReference type="PROSITE" id="PS00139">
    <property type="entry name" value="THIOL_PROTEASE_CYS"/>
    <property type="match status" value="1"/>
</dbReference>
<evidence type="ECO:0000259" key="9">
    <source>
        <dbReference type="SMART" id="SM00848"/>
    </source>
</evidence>
<dbReference type="FunFam" id="3.90.70.10:FF:000006">
    <property type="entry name" value="Cathepsin S"/>
    <property type="match status" value="1"/>
</dbReference>
<dbReference type="InterPro" id="IPR038765">
    <property type="entry name" value="Papain-like_cys_pep_sf"/>
</dbReference>
<dbReference type="CDD" id="cd02248">
    <property type="entry name" value="Peptidase_C1A"/>
    <property type="match status" value="1"/>
</dbReference>
<evidence type="ECO:0000256" key="1">
    <source>
        <dbReference type="ARBA" id="ARBA00008455"/>
    </source>
</evidence>
<dbReference type="Proteomes" id="UP001497497">
    <property type="component" value="Unassembled WGS sequence"/>
</dbReference>
<dbReference type="Pfam" id="PF08246">
    <property type="entry name" value="Inhibitor_I29"/>
    <property type="match status" value="1"/>
</dbReference>
<comment type="similarity">
    <text evidence="1">Belongs to the peptidase C1 family.</text>
</comment>
<keyword evidence="2" id="KW-0645">Protease</keyword>
<evidence type="ECO:0000256" key="4">
    <source>
        <dbReference type="ARBA" id="ARBA00022807"/>
    </source>
</evidence>